<feature type="compositionally biased region" description="Polar residues" evidence="1">
    <location>
        <begin position="636"/>
        <end position="646"/>
    </location>
</feature>
<dbReference type="STRING" id="1073090.A0A1L9SP51"/>
<dbReference type="PANTHER" id="PTHR38700">
    <property type="entry name" value="YALI0E22418P"/>
    <property type="match status" value="1"/>
</dbReference>
<feature type="compositionally biased region" description="Low complexity" evidence="1">
    <location>
        <begin position="730"/>
        <end position="739"/>
    </location>
</feature>
<feature type="compositionally biased region" description="Low complexity" evidence="1">
    <location>
        <begin position="760"/>
        <end position="769"/>
    </location>
</feature>
<dbReference type="PANTHER" id="PTHR38700:SF1">
    <property type="entry name" value="PH DOMAIN-CONTAINING PROTEIN"/>
    <property type="match status" value="1"/>
</dbReference>
<feature type="region of interest" description="Disordered" evidence="1">
    <location>
        <begin position="1"/>
        <end position="204"/>
    </location>
</feature>
<dbReference type="Gene3D" id="2.30.29.30">
    <property type="entry name" value="Pleckstrin-homology domain (PH domain)/Phosphotyrosine-binding domain (PTB)"/>
    <property type="match status" value="1"/>
</dbReference>
<protein>
    <recommendedName>
        <fullName evidence="2">PH domain-containing protein</fullName>
    </recommendedName>
</protein>
<dbReference type="SUPFAM" id="SSF54236">
    <property type="entry name" value="Ubiquitin-like"/>
    <property type="match status" value="1"/>
</dbReference>
<sequence>MAMEIQQGAAGASVGPPPKFSRYRSVRQAASQKQAAPPLPLSAPNGAHSGVSQAPAIAKSMSRYRRAKPAPSVPTNELQPPVPTAVERRPEDKDVIIQGGGCGIQSGIEGRLPIRTSQDSDSIDDKAEELELERERHRQEAMARLTGGESLSAPSMGGGSSRPTTRGTESRDQKNKKLMKVKEREREREQQDVKKKAAAETDAKHLSFKEKLSLPWSKGPEAKHSKPDAKYIEVGGGGIVPGIDAPVSAVNAGERRVVVQYRGASIRLPITPSTRAQDLLFSAANCLGQDIDPKKFILMESFAELGLERPLRRYEHIRDVMNSWAHDGEHSLFITPPSSVSALKRLDASGVPAEQPEDATFSLYYSQRPRKWDKRFVTLRTDGQVSVSKKERAQEQTNVCHLSDFDIYTPTPHYLAKKVKPPKKICFAVKSQQKSSMFLSTENFAHFFATNDRDLADRWHNAVQQWRSWYLVNKLGAGQKKPDEAQGAESKPPTSASVSRQTSRHRKGMPSESTPYQLGAFKPLLDMDSLEYASGDDQATHPPSSSHTKDLFARKKSTREHAPPPASFPKKLSEMDAATFAPTGLLGRSYSQRQRAMWDREEKERRMKQPDSAEPFSPQGGGGGGGSSSGCYPASNPASRSNTMRSAQAPDLSGFVRRSDSLQRPKPLVDLTPVFQEPPQHARKGRGVTIEPGVPLVEAATGPELPTGAIEVPSATTWRRPAPPPLQSSTTTTAAAAAAGTNNYSRQHGTGGANGGPAVSPTSPTSPESPFVPNSLLARSAKVPTHAPGIPTGHGVATGDRTASKPMLDMTPKNPFIEGSLLHDL</sequence>
<dbReference type="InterPro" id="IPR029071">
    <property type="entry name" value="Ubiquitin-like_domsf"/>
</dbReference>
<feature type="region of interest" description="Disordered" evidence="1">
    <location>
        <begin position="533"/>
        <end position="687"/>
    </location>
</feature>
<feature type="domain" description="PH" evidence="2">
    <location>
        <begin position="366"/>
        <end position="465"/>
    </location>
</feature>
<dbReference type="VEuPathDB" id="FungiDB:ASPZODRAFT_2120900"/>
<feature type="compositionally biased region" description="Polar residues" evidence="1">
    <location>
        <begin position="492"/>
        <end position="501"/>
    </location>
</feature>
<feature type="region of interest" description="Disordered" evidence="1">
    <location>
        <begin position="714"/>
        <end position="825"/>
    </location>
</feature>
<organism evidence="3 4">
    <name type="scientific">Penicilliopsis zonata CBS 506.65</name>
    <dbReference type="NCBI Taxonomy" id="1073090"/>
    <lineage>
        <taxon>Eukaryota</taxon>
        <taxon>Fungi</taxon>
        <taxon>Dikarya</taxon>
        <taxon>Ascomycota</taxon>
        <taxon>Pezizomycotina</taxon>
        <taxon>Eurotiomycetes</taxon>
        <taxon>Eurotiomycetidae</taxon>
        <taxon>Eurotiales</taxon>
        <taxon>Aspergillaceae</taxon>
        <taxon>Penicilliopsis</taxon>
    </lineage>
</organism>
<feature type="region of interest" description="Disordered" evidence="1">
    <location>
        <begin position="480"/>
        <end position="518"/>
    </location>
</feature>
<dbReference type="GeneID" id="34614262"/>
<dbReference type="InterPro" id="IPR001849">
    <property type="entry name" value="PH_domain"/>
</dbReference>
<dbReference type="EMBL" id="KV878338">
    <property type="protein sequence ID" value="OJJ49032.1"/>
    <property type="molecule type" value="Genomic_DNA"/>
</dbReference>
<gene>
    <name evidence="3" type="ORF">ASPZODRAFT_2120900</name>
</gene>
<dbReference type="Gene3D" id="3.10.20.90">
    <property type="entry name" value="Phosphatidylinositol 3-kinase Catalytic Subunit, Chain A, domain 1"/>
    <property type="match status" value="1"/>
</dbReference>
<evidence type="ECO:0000313" key="3">
    <source>
        <dbReference type="EMBL" id="OJJ49032.1"/>
    </source>
</evidence>
<dbReference type="Pfam" id="PF00169">
    <property type="entry name" value="PH"/>
    <property type="match status" value="1"/>
</dbReference>
<evidence type="ECO:0000313" key="4">
    <source>
        <dbReference type="Proteomes" id="UP000184188"/>
    </source>
</evidence>
<feature type="compositionally biased region" description="Gly residues" evidence="1">
    <location>
        <begin position="619"/>
        <end position="628"/>
    </location>
</feature>
<keyword evidence="4" id="KW-1185">Reference proteome</keyword>
<evidence type="ECO:0000259" key="2">
    <source>
        <dbReference type="Pfam" id="PF00169"/>
    </source>
</evidence>
<dbReference type="Proteomes" id="UP000184188">
    <property type="component" value="Unassembled WGS sequence"/>
</dbReference>
<evidence type="ECO:0000256" key="1">
    <source>
        <dbReference type="SAM" id="MobiDB-lite"/>
    </source>
</evidence>
<feature type="compositionally biased region" description="Basic and acidic residues" evidence="1">
    <location>
        <begin position="168"/>
        <end position="204"/>
    </location>
</feature>
<feature type="compositionally biased region" description="Basic and acidic residues" evidence="1">
    <location>
        <begin position="596"/>
        <end position="611"/>
    </location>
</feature>
<dbReference type="AlphaFoldDB" id="A0A1L9SP51"/>
<dbReference type="OrthoDB" id="6235964at2759"/>
<proteinExistence type="predicted"/>
<dbReference type="SUPFAM" id="SSF50729">
    <property type="entry name" value="PH domain-like"/>
    <property type="match status" value="1"/>
</dbReference>
<feature type="compositionally biased region" description="Basic and acidic residues" evidence="1">
    <location>
        <begin position="86"/>
        <end position="95"/>
    </location>
</feature>
<reference evidence="4" key="1">
    <citation type="journal article" date="2017" name="Genome Biol.">
        <title>Comparative genomics reveals high biological diversity and specific adaptations in the industrially and medically important fungal genus Aspergillus.</title>
        <authorList>
            <person name="de Vries R.P."/>
            <person name="Riley R."/>
            <person name="Wiebenga A."/>
            <person name="Aguilar-Osorio G."/>
            <person name="Amillis S."/>
            <person name="Uchima C.A."/>
            <person name="Anderluh G."/>
            <person name="Asadollahi M."/>
            <person name="Askin M."/>
            <person name="Barry K."/>
            <person name="Battaglia E."/>
            <person name="Bayram O."/>
            <person name="Benocci T."/>
            <person name="Braus-Stromeyer S.A."/>
            <person name="Caldana C."/>
            <person name="Canovas D."/>
            <person name="Cerqueira G.C."/>
            <person name="Chen F."/>
            <person name="Chen W."/>
            <person name="Choi C."/>
            <person name="Clum A."/>
            <person name="Dos Santos R.A."/>
            <person name="Damasio A.R."/>
            <person name="Diallinas G."/>
            <person name="Emri T."/>
            <person name="Fekete E."/>
            <person name="Flipphi M."/>
            <person name="Freyberg S."/>
            <person name="Gallo A."/>
            <person name="Gournas C."/>
            <person name="Habgood R."/>
            <person name="Hainaut M."/>
            <person name="Harispe M.L."/>
            <person name="Henrissat B."/>
            <person name="Hilden K.S."/>
            <person name="Hope R."/>
            <person name="Hossain A."/>
            <person name="Karabika E."/>
            <person name="Karaffa L."/>
            <person name="Karanyi Z."/>
            <person name="Krasevec N."/>
            <person name="Kuo A."/>
            <person name="Kusch H."/>
            <person name="LaButti K."/>
            <person name="Lagendijk E.L."/>
            <person name="Lapidus A."/>
            <person name="Levasseur A."/>
            <person name="Lindquist E."/>
            <person name="Lipzen A."/>
            <person name="Logrieco A.F."/>
            <person name="MacCabe A."/>
            <person name="Maekelae M.R."/>
            <person name="Malavazi I."/>
            <person name="Melin P."/>
            <person name="Meyer V."/>
            <person name="Mielnichuk N."/>
            <person name="Miskei M."/>
            <person name="Molnar A.P."/>
            <person name="Mule G."/>
            <person name="Ngan C.Y."/>
            <person name="Orejas M."/>
            <person name="Orosz E."/>
            <person name="Ouedraogo J.P."/>
            <person name="Overkamp K.M."/>
            <person name="Park H.-S."/>
            <person name="Perrone G."/>
            <person name="Piumi F."/>
            <person name="Punt P.J."/>
            <person name="Ram A.F."/>
            <person name="Ramon A."/>
            <person name="Rauscher S."/>
            <person name="Record E."/>
            <person name="Riano-Pachon D.M."/>
            <person name="Robert V."/>
            <person name="Roehrig J."/>
            <person name="Ruller R."/>
            <person name="Salamov A."/>
            <person name="Salih N.S."/>
            <person name="Samson R.A."/>
            <person name="Sandor E."/>
            <person name="Sanguinetti M."/>
            <person name="Schuetze T."/>
            <person name="Sepcic K."/>
            <person name="Shelest E."/>
            <person name="Sherlock G."/>
            <person name="Sophianopoulou V."/>
            <person name="Squina F.M."/>
            <person name="Sun H."/>
            <person name="Susca A."/>
            <person name="Todd R.B."/>
            <person name="Tsang A."/>
            <person name="Unkles S.E."/>
            <person name="van de Wiele N."/>
            <person name="van Rossen-Uffink D."/>
            <person name="Oliveira J.V."/>
            <person name="Vesth T.C."/>
            <person name="Visser J."/>
            <person name="Yu J.-H."/>
            <person name="Zhou M."/>
            <person name="Andersen M.R."/>
            <person name="Archer D.B."/>
            <person name="Baker S.E."/>
            <person name="Benoit I."/>
            <person name="Brakhage A.A."/>
            <person name="Braus G.H."/>
            <person name="Fischer R."/>
            <person name="Frisvad J.C."/>
            <person name="Goldman G.H."/>
            <person name="Houbraken J."/>
            <person name="Oakley B."/>
            <person name="Pocsi I."/>
            <person name="Scazzocchio C."/>
            <person name="Seiboth B."/>
            <person name="vanKuyk P.A."/>
            <person name="Wortman J."/>
            <person name="Dyer P.S."/>
            <person name="Grigoriev I.V."/>
        </authorList>
    </citation>
    <scope>NUCLEOTIDE SEQUENCE [LARGE SCALE GENOMIC DNA]</scope>
    <source>
        <strain evidence="4">CBS 506.65</strain>
    </source>
</reference>
<dbReference type="RefSeq" id="XP_022583542.1">
    <property type="nucleotide sequence ID" value="XM_022727798.1"/>
</dbReference>
<accession>A0A1L9SP51</accession>
<dbReference type="InterPro" id="IPR011993">
    <property type="entry name" value="PH-like_dom_sf"/>
</dbReference>
<name>A0A1L9SP51_9EURO</name>